<feature type="transmembrane region" description="Helical" evidence="2">
    <location>
        <begin position="169"/>
        <end position="191"/>
    </location>
</feature>
<accession>A0ABD0YKY0</accession>
<keyword evidence="2" id="KW-0472">Membrane</keyword>
<keyword evidence="4" id="KW-1185">Reference proteome</keyword>
<organism evidence="3 4">
    <name type="scientific">Ranatra chinensis</name>
    <dbReference type="NCBI Taxonomy" id="642074"/>
    <lineage>
        <taxon>Eukaryota</taxon>
        <taxon>Metazoa</taxon>
        <taxon>Ecdysozoa</taxon>
        <taxon>Arthropoda</taxon>
        <taxon>Hexapoda</taxon>
        <taxon>Insecta</taxon>
        <taxon>Pterygota</taxon>
        <taxon>Neoptera</taxon>
        <taxon>Paraneoptera</taxon>
        <taxon>Hemiptera</taxon>
        <taxon>Heteroptera</taxon>
        <taxon>Panheteroptera</taxon>
        <taxon>Nepomorpha</taxon>
        <taxon>Nepidae</taxon>
        <taxon>Ranatrinae</taxon>
        <taxon>Ranatra</taxon>
    </lineage>
</organism>
<feature type="region of interest" description="Disordered" evidence="1">
    <location>
        <begin position="43"/>
        <end position="66"/>
    </location>
</feature>
<reference evidence="3 4" key="1">
    <citation type="submission" date="2024-07" db="EMBL/GenBank/DDBJ databases">
        <title>Chromosome-level genome assembly of the water stick insect Ranatra chinensis (Heteroptera: Nepidae).</title>
        <authorList>
            <person name="Liu X."/>
        </authorList>
    </citation>
    <scope>NUCLEOTIDE SEQUENCE [LARGE SCALE GENOMIC DNA]</scope>
    <source>
        <strain evidence="3">Cailab_2021Rc</strain>
        <tissue evidence="3">Muscle</tissue>
    </source>
</reference>
<protein>
    <submittedName>
        <fullName evidence="3">Uncharacterized protein</fullName>
    </submittedName>
</protein>
<gene>
    <name evidence="3" type="ORF">AAG570_011456</name>
</gene>
<dbReference type="AlphaFoldDB" id="A0ABD0YKY0"/>
<dbReference type="Proteomes" id="UP001558652">
    <property type="component" value="Unassembled WGS sequence"/>
</dbReference>
<evidence type="ECO:0000256" key="1">
    <source>
        <dbReference type="SAM" id="MobiDB-lite"/>
    </source>
</evidence>
<dbReference type="EMBL" id="JBFDAA010000006">
    <property type="protein sequence ID" value="KAL1131845.1"/>
    <property type="molecule type" value="Genomic_DNA"/>
</dbReference>
<evidence type="ECO:0000256" key="2">
    <source>
        <dbReference type="SAM" id="Phobius"/>
    </source>
</evidence>
<name>A0ABD0YKY0_9HEMI</name>
<keyword evidence="2" id="KW-1133">Transmembrane helix</keyword>
<feature type="compositionally biased region" description="Low complexity" evidence="1">
    <location>
        <begin position="55"/>
        <end position="66"/>
    </location>
</feature>
<feature type="transmembrane region" description="Helical" evidence="2">
    <location>
        <begin position="106"/>
        <end position="126"/>
    </location>
</feature>
<evidence type="ECO:0000313" key="3">
    <source>
        <dbReference type="EMBL" id="KAL1131845.1"/>
    </source>
</evidence>
<evidence type="ECO:0000313" key="4">
    <source>
        <dbReference type="Proteomes" id="UP001558652"/>
    </source>
</evidence>
<keyword evidence="2" id="KW-0812">Transmembrane</keyword>
<comment type="caution">
    <text evidence="3">The sequence shown here is derived from an EMBL/GenBank/DDBJ whole genome shotgun (WGS) entry which is preliminary data.</text>
</comment>
<sequence>MVDKGSKPLCVYKTCRPSDMTFAEAITSVLVLTQLSTELAEEQMSGGVGNGNSGGNKINSNSSNNSTIDGGGRGSITILLGMDMAQFMELVVTSTSLKYTPHLETVIMIGFLFVSFIYALSSAFLIWGTIVEQSWCSVGWLVSEAISISCQVSSMALPPLSTQAAKHKWTLMFISVHFLLSVYFWIVVFSAQRVWSKRKKRRKNGENETVSTASSSPTEAIQDELFFQNAQQQDLQQQQQQALQHAVAVAVVEKHLQGGPDDAVVRISDYHAMGPGFDSLRGQSWLKARLTSRPLGV</sequence>
<proteinExistence type="predicted"/>